<keyword evidence="1" id="KW-0732">Signal</keyword>
<evidence type="ECO:0000256" key="1">
    <source>
        <dbReference type="SAM" id="SignalP"/>
    </source>
</evidence>
<proteinExistence type="predicted"/>
<dbReference type="EMBL" id="GBHO01000805">
    <property type="protein sequence ID" value="JAG42799.1"/>
    <property type="molecule type" value="Transcribed_RNA"/>
</dbReference>
<name>A0A0A9ZEC7_LYGHE</name>
<feature type="signal peptide" evidence="1">
    <location>
        <begin position="1"/>
        <end position="18"/>
    </location>
</feature>
<dbReference type="AlphaFoldDB" id="A0A0A9ZEC7"/>
<reference evidence="2" key="2">
    <citation type="submission" date="2014-07" db="EMBL/GenBank/DDBJ databases">
        <authorList>
            <person name="Hull J."/>
        </authorList>
    </citation>
    <scope>NUCLEOTIDE SEQUENCE</scope>
</reference>
<accession>A0A0A9ZEC7</accession>
<sequence length="164" mass="18699">MKLIVTLYLLCFLVYSEGCFKCFLKRVEKIIERMEPKYQPNKPNQCPKTESCCDDVRRITSKVDLVIQNQIGMSEKLQQLASMVENVQSSTRVIYESSTSVHQLMESRNTEIVKQITNVCNRPVVQPVPNVVPIVPCRRCQQNGGPAFPINRLPIGASRTLEKK</sequence>
<feature type="chain" id="PRO_5002072993" evidence="1">
    <location>
        <begin position="19"/>
        <end position="164"/>
    </location>
</feature>
<evidence type="ECO:0000313" key="2">
    <source>
        <dbReference type="EMBL" id="JAG42799.1"/>
    </source>
</evidence>
<gene>
    <name evidence="2" type="primary">CYP71D10_0</name>
    <name evidence="2" type="ORF">CM83_31738</name>
</gene>
<reference evidence="2" key="1">
    <citation type="journal article" date="2014" name="PLoS ONE">
        <title>Transcriptome-Based Identification of ABC Transporters in the Western Tarnished Plant Bug Lygus hesperus.</title>
        <authorList>
            <person name="Hull J.J."/>
            <person name="Chaney K."/>
            <person name="Geib S.M."/>
            <person name="Fabrick J.A."/>
            <person name="Brent C.S."/>
            <person name="Walsh D."/>
            <person name="Lavine L.C."/>
        </authorList>
    </citation>
    <scope>NUCLEOTIDE SEQUENCE</scope>
</reference>
<protein>
    <submittedName>
        <fullName evidence="2">Cytochrome P450 71D10</fullName>
    </submittedName>
</protein>
<organism evidence="2">
    <name type="scientific">Lygus hesperus</name>
    <name type="common">Western plant bug</name>
    <dbReference type="NCBI Taxonomy" id="30085"/>
    <lineage>
        <taxon>Eukaryota</taxon>
        <taxon>Metazoa</taxon>
        <taxon>Ecdysozoa</taxon>
        <taxon>Arthropoda</taxon>
        <taxon>Hexapoda</taxon>
        <taxon>Insecta</taxon>
        <taxon>Pterygota</taxon>
        <taxon>Neoptera</taxon>
        <taxon>Paraneoptera</taxon>
        <taxon>Hemiptera</taxon>
        <taxon>Heteroptera</taxon>
        <taxon>Panheteroptera</taxon>
        <taxon>Cimicomorpha</taxon>
        <taxon>Miridae</taxon>
        <taxon>Mirini</taxon>
        <taxon>Lygus</taxon>
    </lineage>
</organism>